<gene>
    <name evidence="2" type="ORF">SAMN04489716_3336</name>
</gene>
<organism evidence="2 3">
    <name type="scientific">Actinoplanes derwentensis</name>
    <dbReference type="NCBI Taxonomy" id="113562"/>
    <lineage>
        <taxon>Bacteria</taxon>
        <taxon>Bacillati</taxon>
        <taxon>Actinomycetota</taxon>
        <taxon>Actinomycetes</taxon>
        <taxon>Micromonosporales</taxon>
        <taxon>Micromonosporaceae</taxon>
        <taxon>Actinoplanes</taxon>
    </lineage>
</organism>
<name>A0A1H1ZI04_9ACTN</name>
<dbReference type="Gene3D" id="3.40.1580.10">
    <property type="entry name" value="SMI1/KNR4-like"/>
    <property type="match status" value="1"/>
</dbReference>
<keyword evidence="3" id="KW-1185">Reference proteome</keyword>
<evidence type="ECO:0000313" key="2">
    <source>
        <dbReference type="EMBL" id="SDT33421.1"/>
    </source>
</evidence>
<dbReference type="RefSeq" id="WP_092545477.1">
    <property type="nucleotide sequence ID" value="NZ_BOMJ01000005.1"/>
</dbReference>
<dbReference type="EMBL" id="LT629758">
    <property type="protein sequence ID" value="SDT33421.1"/>
    <property type="molecule type" value="Genomic_DNA"/>
</dbReference>
<dbReference type="SUPFAM" id="SSF160631">
    <property type="entry name" value="SMI1/KNR4-like"/>
    <property type="match status" value="1"/>
</dbReference>
<evidence type="ECO:0000313" key="3">
    <source>
        <dbReference type="Proteomes" id="UP000198688"/>
    </source>
</evidence>
<dbReference type="InterPro" id="IPR037883">
    <property type="entry name" value="Knr4/Smi1-like_sf"/>
</dbReference>
<dbReference type="OrthoDB" id="4759758at2"/>
<dbReference type="Pfam" id="PF09346">
    <property type="entry name" value="SMI1_KNR4"/>
    <property type="match status" value="1"/>
</dbReference>
<reference evidence="2 3" key="1">
    <citation type="submission" date="2016-10" db="EMBL/GenBank/DDBJ databases">
        <authorList>
            <person name="de Groot N.N."/>
        </authorList>
    </citation>
    <scope>NUCLEOTIDE SEQUENCE [LARGE SCALE GENOMIC DNA]</scope>
    <source>
        <strain evidence="2 3">DSM 43941</strain>
    </source>
</reference>
<dbReference type="InterPro" id="IPR018958">
    <property type="entry name" value="Knr4/Smi1-like_dom"/>
</dbReference>
<sequence>MSLHDFATWKPLLELLHAANPAAFDTPGGHLSGRIGRDGSRSLSLPPPVVREPRRAVQVEDMRAEFAAIARVTSALDGDSVTFVAEMPSPGRVVLHLIAPNPAVEGGLRPYPASLLLVDGAVPEPWRRLPETYPGVGPSASADPGLLGRTLRAKLPDAVPATETAIAETETRLGITLPEELKAVYRVTRAIWSDWESSDLYDRAIRFNLACLDELYLGDAASRPCEWRFGAWEAVSTPPGAAVQGLIGSPGWLVIGENGGGDRIVLDLTPGPAGHLGQIILLSHEEYAGATLLADSLTELIIRGFQPVRADSTPEDPPLVATVGSVAGAESVASSRLEVLHLGFWDGEPFNLIPVTASPRLRTLTAHPGSLADPRSLAALTGLEFLELSAADWRILLDAGAVPAGLLAAGIEVAGRPNPLPIIDVANRILALWNRPLITRHIIEGFL</sequence>
<evidence type="ECO:0000259" key="1">
    <source>
        <dbReference type="SMART" id="SM00860"/>
    </source>
</evidence>
<dbReference type="STRING" id="113562.SAMN04489716_3336"/>
<accession>A0A1H1ZI04</accession>
<feature type="domain" description="Knr4/Smi1-like" evidence="1">
    <location>
        <begin position="160"/>
        <end position="303"/>
    </location>
</feature>
<proteinExistence type="predicted"/>
<dbReference type="AlphaFoldDB" id="A0A1H1ZI04"/>
<dbReference type="SMART" id="SM00860">
    <property type="entry name" value="SMI1_KNR4"/>
    <property type="match status" value="1"/>
</dbReference>
<protein>
    <submittedName>
        <fullName evidence="2">SMI1 / KNR4 family (SUKH-1)</fullName>
    </submittedName>
</protein>
<dbReference type="Proteomes" id="UP000198688">
    <property type="component" value="Chromosome I"/>
</dbReference>